<organism evidence="6 7">
    <name type="scientific">Flavisphingopyxis soli</name>
    <dbReference type="NCBI Taxonomy" id="2601267"/>
    <lineage>
        <taxon>Bacteria</taxon>
        <taxon>Pseudomonadati</taxon>
        <taxon>Pseudomonadota</taxon>
        <taxon>Alphaproteobacteria</taxon>
        <taxon>Sphingomonadales</taxon>
        <taxon>Sphingopyxidaceae</taxon>
        <taxon>Flavisphingopyxis</taxon>
    </lineage>
</organism>
<sequence>MPDDPGSPQPDRGFLFGEQRIAPGTQRSFDLPISRLSSGQSATMPVRIVHGTRPGPTLFVSAAIHGDEIAGVEIIRRLLKRVSPKALSGTLLCVPIVNIYGFVSNSRYLPDRRDLNRSFPGSPRGSLASQLAYIFRTQVIERADFGIDLHSAAIHRMNLPQVRVSHDSPRAQELALVFGAPAVITAQLRDNSLRKVAADSGVEMLLYEAGEGLRFDDLSIRTGLNGILRVMAAMGMIKPKRLPAALPVSARSSSTAWVRAPRGGICLMEKRSGDVVTEGQALAIVTDPLSTEEEIVRAPFDGVIIGHATLPIVNRGDALLHIAMVERHDTVEHRVNAISDTILGDVMLDEDEIL</sequence>
<feature type="domain" description="Succinylglutamate desuccinylase/Aspartoacylase catalytic" evidence="5">
    <location>
        <begin position="54"/>
        <end position="233"/>
    </location>
</feature>
<dbReference type="GO" id="GO:0016811">
    <property type="term" value="F:hydrolase activity, acting on carbon-nitrogen (but not peptide) bonds, in linear amides"/>
    <property type="evidence" value="ECO:0007669"/>
    <property type="project" value="InterPro"/>
</dbReference>
<name>A0A5C6UMV0_9SPHN</name>
<comment type="caution">
    <text evidence="6">The sequence shown here is derived from an EMBL/GenBank/DDBJ whole genome shotgun (WGS) entry which is preliminary data.</text>
</comment>
<dbReference type="PANTHER" id="PTHR37326">
    <property type="entry name" value="BLL3975 PROTEIN"/>
    <property type="match status" value="1"/>
</dbReference>
<protein>
    <submittedName>
        <fullName evidence="6">Succinylglutamate desuccinylase</fullName>
    </submittedName>
</protein>
<evidence type="ECO:0000256" key="1">
    <source>
        <dbReference type="ARBA" id="ARBA00001947"/>
    </source>
</evidence>
<dbReference type="Pfam" id="PF24827">
    <property type="entry name" value="AstE_AspA_cat"/>
    <property type="match status" value="1"/>
</dbReference>
<evidence type="ECO:0000313" key="6">
    <source>
        <dbReference type="EMBL" id="TXC74367.1"/>
    </source>
</evidence>
<dbReference type="InterPro" id="IPR043795">
    <property type="entry name" value="N-alpha-Ac-DABA-like"/>
</dbReference>
<proteinExistence type="predicted"/>
<keyword evidence="4" id="KW-0862">Zinc</keyword>
<dbReference type="Proteomes" id="UP000321129">
    <property type="component" value="Unassembled WGS sequence"/>
</dbReference>
<gene>
    <name evidence="6" type="ORF">FSZ31_00595</name>
</gene>
<dbReference type="GO" id="GO:0016788">
    <property type="term" value="F:hydrolase activity, acting on ester bonds"/>
    <property type="evidence" value="ECO:0007669"/>
    <property type="project" value="InterPro"/>
</dbReference>
<dbReference type="InterPro" id="IPR055438">
    <property type="entry name" value="AstE_AspA_cat"/>
</dbReference>
<dbReference type="OrthoDB" id="9782876at2"/>
<keyword evidence="2" id="KW-0479">Metal-binding</keyword>
<evidence type="ECO:0000313" key="7">
    <source>
        <dbReference type="Proteomes" id="UP000321129"/>
    </source>
</evidence>
<dbReference type="GO" id="GO:0046872">
    <property type="term" value="F:metal ion binding"/>
    <property type="evidence" value="ECO:0007669"/>
    <property type="project" value="UniProtKB-KW"/>
</dbReference>
<dbReference type="SUPFAM" id="SSF53187">
    <property type="entry name" value="Zn-dependent exopeptidases"/>
    <property type="match status" value="1"/>
</dbReference>
<evidence type="ECO:0000256" key="4">
    <source>
        <dbReference type="ARBA" id="ARBA00022833"/>
    </source>
</evidence>
<keyword evidence="3" id="KW-0378">Hydrolase</keyword>
<accession>A0A5C6UMV0</accession>
<comment type="cofactor">
    <cofactor evidence="1">
        <name>Zn(2+)</name>
        <dbReference type="ChEBI" id="CHEBI:29105"/>
    </cofactor>
</comment>
<dbReference type="EMBL" id="VOPY01000001">
    <property type="protein sequence ID" value="TXC74367.1"/>
    <property type="molecule type" value="Genomic_DNA"/>
</dbReference>
<evidence type="ECO:0000256" key="2">
    <source>
        <dbReference type="ARBA" id="ARBA00022723"/>
    </source>
</evidence>
<dbReference type="AlphaFoldDB" id="A0A5C6UMV0"/>
<reference evidence="6 7" key="1">
    <citation type="submission" date="2019-08" db="EMBL/GenBank/DDBJ databases">
        <title>Sphingorhabdus soil sp. nov., isolated from arctic soil.</title>
        <authorList>
            <person name="Liu Y."/>
        </authorList>
    </citation>
    <scope>NUCLEOTIDE SEQUENCE [LARGE SCALE GENOMIC DNA]</scope>
    <source>
        <strain evidence="6 7">D-2Q-5-6</strain>
    </source>
</reference>
<evidence type="ECO:0000256" key="3">
    <source>
        <dbReference type="ARBA" id="ARBA00022801"/>
    </source>
</evidence>
<dbReference type="PANTHER" id="PTHR37326:SF2">
    <property type="entry name" value="SUCCINYLGLUTAMATE DESUCCINYLASE_ASPARTOACYLASE FAMILY PROTEIN"/>
    <property type="match status" value="1"/>
</dbReference>
<keyword evidence="7" id="KW-1185">Reference proteome</keyword>
<dbReference type="Gene3D" id="3.40.630.10">
    <property type="entry name" value="Zn peptidases"/>
    <property type="match status" value="1"/>
</dbReference>
<dbReference type="InterPro" id="IPR053138">
    <property type="entry name" value="N-alpha-Ac-DABA_deacetylase"/>
</dbReference>
<dbReference type="PIRSF" id="PIRSF039012">
    <property type="entry name" value="ASP"/>
    <property type="match status" value="1"/>
</dbReference>
<dbReference type="CDD" id="cd06251">
    <property type="entry name" value="M14_ASTE_ASPA-like"/>
    <property type="match status" value="1"/>
</dbReference>
<evidence type="ECO:0000259" key="5">
    <source>
        <dbReference type="Pfam" id="PF24827"/>
    </source>
</evidence>